<keyword evidence="5 6" id="KW-0482">Metalloprotease</keyword>
<evidence type="ECO:0000313" key="10">
    <source>
        <dbReference type="Proteomes" id="UP000036061"/>
    </source>
</evidence>
<feature type="transmembrane region" description="Helical" evidence="7">
    <location>
        <begin position="339"/>
        <end position="362"/>
    </location>
</feature>
<evidence type="ECO:0000256" key="2">
    <source>
        <dbReference type="ARBA" id="ARBA00022723"/>
    </source>
</evidence>
<dbReference type="Pfam" id="PF01435">
    <property type="entry name" value="Peptidase_M48"/>
    <property type="match status" value="1"/>
</dbReference>
<dbReference type="GO" id="GO:0004222">
    <property type="term" value="F:metalloendopeptidase activity"/>
    <property type="evidence" value="ECO:0007669"/>
    <property type="project" value="InterPro"/>
</dbReference>
<accession>A0A2Z4MR91</accession>
<feature type="transmembrane region" description="Helical" evidence="7">
    <location>
        <begin position="401"/>
        <end position="419"/>
    </location>
</feature>
<dbReference type="AlphaFoldDB" id="A0A2Z4MR91"/>
<feature type="transmembrane region" description="Helical" evidence="7">
    <location>
        <begin position="190"/>
        <end position="211"/>
    </location>
</feature>
<proteinExistence type="inferred from homology"/>
<keyword evidence="3 6" id="KW-0378">Hydrolase</keyword>
<evidence type="ECO:0000313" key="9">
    <source>
        <dbReference type="EMBL" id="AWX59050.1"/>
    </source>
</evidence>
<comment type="cofactor">
    <cofactor evidence="6">
        <name>Zn(2+)</name>
        <dbReference type="ChEBI" id="CHEBI:29105"/>
    </cofactor>
    <text evidence="6">Binds 1 zinc ion per subunit.</text>
</comment>
<evidence type="ECO:0000256" key="1">
    <source>
        <dbReference type="ARBA" id="ARBA00022670"/>
    </source>
</evidence>
<reference evidence="9 10" key="1">
    <citation type="journal article" date="2015" name="Genome Announc.">
        <title>Draft Genome Sequence of Brevibacillus brevis DZQ7, a Plant Growth-Promoting Rhizobacterium with Broad-Spectrum Antimicrobial Activity.</title>
        <authorList>
            <person name="Hou Q."/>
            <person name="Wang C."/>
            <person name="Hou X."/>
            <person name="Xia Z."/>
            <person name="Ye J."/>
            <person name="Liu K."/>
            <person name="Liu H."/>
            <person name="Wang J."/>
            <person name="Guo H."/>
            <person name="Yu X."/>
            <person name="Yang Y."/>
            <person name="Du B."/>
            <person name="Ding Y."/>
        </authorList>
    </citation>
    <scope>NUCLEOTIDE SEQUENCE [LARGE SCALE GENOMIC DNA]</scope>
    <source>
        <strain evidence="9 10">DZQ7</strain>
    </source>
</reference>
<keyword evidence="4 6" id="KW-0862">Zinc</keyword>
<organism evidence="9 10">
    <name type="scientific">Brevibacillus brevis</name>
    <name type="common">Bacillus brevis</name>
    <dbReference type="NCBI Taxonomy" id="1393"/>
    <lineage>
        <taxon>Bacteria</taxon>
        <taxon>Bacillati</taxon>
        <taxon>Bacillota</taxon>
        <taxon>Bacilli</taxon>
        <taxon>Bacillales</taxon>
        <taxon>Paenibacillaceae</taxon>
        <taxon>Brevibacillus</taxon>
    </lineage>
</organism>
<protein>
    <recommendedName>
        <fullName evidence="8">Peptidase M48 domain-containing protein</fullName>
    </recommendedName>
</protein>
<evidence type="ECO:0000259" key="8">
    <source>
        <dbReference type="Pfam" id="PF01435"/>
    </source>
</evidence>
<feature type="transmembrane region" description="Helical" evidence="7">
    <location>
        <begin position="7"/>
        <end position="32"/>
    </location>
</feature>
<keyword evidence="1 6" id="KW-0645">Protease</keyword>
<keyword evidence="7" id="KW-0472">Membrane</keyword>
<keyword evidence="7" id="KW-1133">Transmembrane helix</keyword>
<evidence type="ECO:0000256" key="4">
    <source>
        <dbReference type="ARBA" id="ARBA00022833"/>
    </source>
</evidence>
<feature type="transmembrane region" description="Helical" evidence="7">
    <location>
        <begin position="44"/>
        <end position="62"/>
    </location>
</feature>
<evidence type="ECO:0000256" key="3">
    <source>
        <dbReference type="ARBA" id="ARBA00022801"/>
    </source>
</evidence>
<sequence>MSKIYRIITVAYLLTVGWFVSLLPKLIILPFLVTVQLSDHVFNWIDYIITTSVLLPVIIIFIKKSREPFTLEGRGIPLFKVYPEYEEPINNYLQQLGIIKRVDFFVNDNYDINAYAVGNAKYGIVSLNKGLFVSSINKDIILAVVCHELHHVKNWSITLINYEIHNLIKSVYQKLQRVDEKANNSKISKLFTLNTLTSLWIFCSFMFLFLVSISFNLYRILIDEILADKLAIDLTKSRKFAKLFREDKQNVLGEFDDIIFNSHLPSIMRYKIINKYYYFKYIRKDWRRSRAIVISILISVTGTLYMVNKSLQYTSKLGDVIINMATKKWTELFNGNTHLALITFFAIITGGCVAWNIVKIVRAFRLNKVWIEKLRLITISLFFLSLCFLCIVAIFPKLKFLAIPPLMLMIIMILITKIYEKIIKRKLKDF</sequence>
<feature type="transmembrane region" description="Helical" evidence="7">
    <location>
        <begin position="289"/>
        <end position="307"/>
    </location>
</feature>
<dbReference type="EMBL" id="CP030117">
    <property type="protein sequence ID" value="AWX59050.1"/>
    <property type="molecule type" value="Genomic_DNA"/>
</dbReference>
<dbReference type="GO" id="GO:0006508">
    <property type="term" value="P:proteolysis"/>
    <property type="evidence" value="ECO:0007669"/>
    <property type="project" value="UniProtKB-KW"/>
</dbReference>
<keyword evidence="7" id="KW-0812">Transmembrane</keyword>
<dbReference type="InterPro" id="IPR001915">
    <property type="entry name" value="Peptidase_M48"/>
</dbReference>
<evidence type="ECO:0000256" key="6">
    <source>
        <dbReference type="RuleBase" id="RU003983"/>
    </source>
</evidence>
<gene>
    <name evidence="9" type="ORF">AB432_030150</name>
</gene>
<feature type="transmembrane region" description="Helical" evidence="7">
    <location>
        <begin position="374"/>
        <end position="395"/>
    </location>
</feature>
<name>A0A2Z4MR91_BREBE</name>
<feature type="domain" description="Peptidase M48" evidence="8">
    <location>
        <begin position="106"/>
        <end position="240"/>
    </location>
</feature>
<evidence type="ECO:0000256" key="5">
    <source>
        <dbReference type="ARBA" id="ARBA00023049"/>
    </source>
</evidence>
<dbReference type="GO" id="GO:0046872">
    <property type="term" value="F:metal ion binding"/>
    <property type="evidence" value="ECO:0007669"/>
    <property type="project" value="UniProtKB-KW"/>
</dbReference>
<dbReference type="Gene3D" id="3.30.2010.10">
    <property type="entry name" value="Metalloproteases ('zincins'), catalytic domain"/>
    <property type="match status" value="1"/>
</dbReference>
<dbReference type="Proteomes" id="UP000036061">
    <property type="component" value="Chromosome"/>
</dbReference>
<evidence type="ECO:0000256" key="7">
    <source>
        <dbReference type="SAM" id="Phobius"/>
    </source>
</evidence>
<keyword evidence="2" id="KW-0479">Metal-binding</keyword>
<comment type="similarity">
    <text evidence="6">Belongs to the peptidase M48 family.</text>
</comment>